<dbReference type="NCBIfam" id="TIGR01003">
    <property type="entry name" value="PTS_HPr_family"/>
    <property type="match status" value="1"/>
</dbReference>
<accession>A0A933MKL1</accession>
<dbReference type="GO" id="GO:0005737">
    <property type="term" value="C:cytoplasm"/>
    <property type="evidence" value="ECO:0007669"/>
    <property type="project" value="UniProtKB-SubCell"/>
</dbReference>
<gene>
    <name evidence="5" type="ORF">HY768_06355</name>
</gene>
<dbReference type="Proteomes" id="UP000736328">
    <property type="component" value="Unassembled WGS sequence"/>
</dbReference>
<evidence type="ECO:0000259" key="4">
    <source>
        <dbReference type="PROSITE" id="PS51350"/>
    </source>
</evidence>
<dbReference type="PANTHER" id="PTHR33705">
    <property type="entry name" value="PHOSPHOCARRIER PROTEIN HPR"/>
    <property type="match status" value="1"/>
</dbReference>
<dbReference type="PANTHER" id="PTHR33705:SF2">
    <property type="entry name" value="PHOSPHOCARRIER PROTEIN NPR"/>
    <property type="match status" value="1"/>
</dbReference>
<dbReference type="EMBL" id="JACQXR010000084">
    <property type="protein sequence ID" value="MBI4726830.1"/>
    <property type="molecule type" value="Genomic_DNA"/>
</dbReference>
<evidence type="ECO:0000256" key="1">
    <source>
        <dbReference type="ARBA" id="ARBA00004496"/>
    </source>
</evidence>
<keyword evidence="2" id="KW-0963">Cytoplasm</keyword>
<evidence type="ECO:0000256" key="2">
    <source>
        <dbReference type="ARBA" id="ARBA00022490"/>
    </source>
</evidence>
<name>A0A933MKL1_UNCT6</name>
<protein>
    <submittedName>
        <fullName evidence="5">HPr family phosphocarrier protein</fullName>
    </submittedName>
</protein>
<proteinExistence type="predicted"/>
<evidence type="ECO:0000313" key="6">
    <source>
        <dbReference type="Proteomes" id="UP000736328"/>
    </source>
</evidence>
<evidence type="ECO:0000313" key="5">
    <source>
        <dbReference type="EMBL" id="MBI4726830.1"/>
    </source>
</evidence>
<dbReference type="Pfam" id="PF00381">
    <property type="entry name" value="PTS-HPr"/>
    <property type="match status" value="1"/>
</dbReference>
<dbReference type="Gene3D" id="3.30.1340.10">
    <property type="entry name" value="HPr-like"/>
    <property type="match status" value="1"/>
</dbReference>
<dbReference type="InterPro" id="IPR035895">
    <property type="entry name" value="HPr-like_sf"/>
</dbReference>
<dbReference type="InterPro" id="IPR050399">
    <property type="entry name" value="HPr"/>
</dbReference>
<reference evidence="5" key="1">
    <citation type="submission" date="2020-07" db="EMBL/GenBank/DDBJ databases">
        <title>Huge and variable diversity of episymbiotic CPR bacteria and DPANN archaea in groundwater ecosystems.</title>
        <authorList>
            <person name="He C.Y."/>
            <person name="Keren R."/>
            <person name="Whittaker M."/>
            <person name="Farag I.F."/>
            <person name="Doudna J."/>
            <person name="Cate J.H.D."/>
            <person name="Banfield J.F."/>
        </authorList>
    </citation>
    <scope>NUCLEOTIDE SEQUENCE</scope>
    <source>
        <strain evidence="5">NC_groundwater_1520_Pr4_B-0.1um_53_5</strain>
    </source>
</reference>
<evidence type="ECO:0000256" key="3">
    <source>
        <dbReference type="ARBA" id="ARBA00022683"/>
    </source>
</evidence>
<comment type="subcellular location">
    <subcellularLocation>
        <location evidence="1">Cytoplasm</location>
    </subcellularLocation>
</comment>
<dbReference type="AlphaFoldDB" id="A0A933MKL1"/>
<dbReference type="PRINTS" id="PR00107">
    <property type="entry name" value="PHOSPHOCPHPR"/>
</dbReference>
<comment type="caution">
    <text evidence="5">The sequence shown here is derived from an EMBL/GenBank/DDBJ whole genome shotgun (WGS) entry which is preliminary data.</text>
</comment>
<sequence>MQEKAFTIVNRLGMHARPAALFVKTAGKFKSRIWVRKDQVEVNGKSIMGVMMLAAEPGSILAVRAEGEDEALALEALGRLISDKFNED</sequence>
<dbReference type="GO" id="GO:0009401">
    <property type="term" value="P:phosphoenolpyruvate-dependent sugar phosphotransferase system"/>
    <property type="evidence" value="ECO:0007669"/>
    <property type="project" value="UniProtKB-KW"/>
</dbReference>
<dbReference type="PROSITE" id="PS00369">
    <property type="entry name" value="PTS_HPR_HIS"/>
    <property type="match status" value="1"/>
</dbReference>
<feature type="domain" description="HPr" evidence="4">
    <location>
        <begin position="1"/>
        <end position="88"/>
    </location>
</feature>
<dbReference type="InterPro" id="IPR000032">
    <property type="entry name" value="HPr-like"/>
</dbReference>
<keyword evidence="3" id="KW-0598">Phosphotransferase system</keyword>
<dbReference type="PROSITE" id="PS51350">
    <property type="entry name" value="PTS_HPR_DOM"/>
    <property type="match status" value="1"/>
</dbReference>
<organism evidence="5 6">
    <name type="scientific">candidate division TA06 bacterium</name>
    <dbReference type="NCBI Taxonomy" id="2250710"/>
    <lineage>
        <taxon>Bacteria</taxon>
        <taxon>Bacteria division TA06</taxon>
    </lineage>
</organism>
<dbReference type="InterPro" id="IPR001020">
    <property type="entry name" value="PTS_HPr_His_P_site"/>
</dbReference>
<dbReference type="SUPFAM" id="SSF55594">
    <property type="entry name" value="HPr-like"/>
    <property type="match status" value="1"/>
</dbReference>
<dbReference type="CDD" id="cd00367">
    <property type="entry name" value="PTS-HPr_like"/>
    <property type="match status" value="1"/>
</dbReference>